<dbReference type="AlphaFoldDB" id="A0A923ICD1"/>
<dbReference type="GO" id="GO:0006446">
    <property type="term" value="P:regulation of translational initiation"/>
    <property type="evidence" value="ECO:0007669"/>
    <property type="project" value="TreeGrafter"/>
</dbReference>
<dbReference type="PANTHER" id="PTHR16301">
    <property type="entry name" value="IMPACT-RELATED"/>
    <property type="match status" value="1"/>
</dbReference>
<organism evidence="4 5">
    <name type="scientific">Anaerofilum hominis</name>
    <dbReference type="NCBI Taxonomy" id="2763016"/>
    <lineage>
        <taxon>Bacteria</taxon>
        <taxon>Bacillati</taxon>
        <taxon>Bacillota</taxon>
        <taxon>Clostridia</taxon>
        <taxon>Eubacteriales</taxon>
        <taxon>Oscillospiraceae</taxon>
        <taxon>Anaerofilum</taxon>
    </lineage>
</organism>
<dbReference type="InterPro" id="IPR020569">
    <property type="entry name" value="UPF0029_Impact_CS"/>
</dbReference>
<comment type="caution">
    <text evidence="4">The sequence shown here is derived from an EMBL/GenBank/DDBJ whole genome shotgun (WGS) entry which is preliminary data.</text>
</comment>
<dbReference type="SUPFAM" id="SSF54980">
    <property type="entry name" value="EF-G C-terminal domain-like"/>
    <property type="match status" value="1"/>
</dbReference>
<accession>A0A923ICD1</accession>
<dbReference type="PANTHER" id="PTHR16301:SF20">
    <property type="entry name" value="IMPACT FAMILY MEMBER YIGZ"/>
    <property type="match status" value="1"/>
</dbReference>
<dbReference type="InterPro" id="IPR035647">
    <property type="entry name" value="EFG_III/V"/>
</dbReference>
<dbReference type="InterPro" id="IPR020568">
    <property type="entry name" value="Ribosomal_Su5_D2-typ_SF"/>
</dbReference>
<dbReference type="InterPro" id="IPR001498">
    <property type="entry name" value="Impact_N"/>
</dbReference>
<comment type="similarity">
    <text evidence="1">Belongs to the IMPACT family.</text>
</comment>
<protein>
    <submittedName>
        <fullName evidence="4">YigZ family protein</fullName>
    </submittedName>
</protein>
<evidence type="ECO:0000259" key="2">
    <source>
        <dbReference type="Pfam" id="PF01205"/>
    </source>
</evidence>
<dbReference type="Proteomes" id="UP000659630">
    <property type="component" value="Unassembled WGS sequence"/>
</dbReference>
<dbReference type="Gene3D" id="3.30.230.30">
    <property type="entry name" value="Impact, N-terminal domain"/>
    <property type="match status" value="1"/>
</dbReference>
<dbReference type="InterPro" id="IPR036956">
    <property type="entry name" value="Impact_N_sf"/>
</dbReference>
<name>A0A923ICD1_9FIRM</name>
<dbReference type="SUPFAM" id="SSF54211">
    <property type="entry name" value="Ribosomal protein S5 domain 2-like"/>
    <property type="match status" value="1"/>
</dbReference>
<reference evidence="4" key="1">
    <citation type="submission" date="2020-08" db="EMBL/GenBank/DDBJ databases">
        <title>Genome public.</title>
        <authorList>
            <person name="Liu C."/>
            <person name="Sun Q."/>
        </authorList>
    </citation>
    <scope>NUCLEOTIDE SEQUENCE</scope>
    <source>
        <strain evidence="4">BX8</strain>
    </source>
</reference>
<dbReference type="Pfam" id="PF01205">
    <property type="entry name" value="Impact_N"/>
    <property type="match status" value="1"/>
</dbReference>
<dbReference type="PROSITE" id="PS00910">
    <property type="entry name" value="UPF0029"/>
    <property type="match status" value="1"/>
</dbReference>
<evidence type="ECO:0000313" key="4">
    <source>
        <dbReference type="EMBL" id="MBC5580305.1"/>
    </source>
</evidence>
<dbReference type="GO" id="GO:0005737">
    <property type="term" value="C:cytoplasm"/>
    <property type="evidence" value="ECO:0007669"/>
    <property type="project" value="TreeGrafter"/>
</dbReference>
<dbReference type="EMBL" id="JACONZ010000001">
    <property type="protein sequence ID" value="MBC5580305.1"/>
    <property type="molecule type" value="Genomic_DNA"/>
</dbReference>
<gene>
    <name evidence="4" type="ORF">H8S23_02180</name>
</gene>
<feature type="domain" description="Impact N-terminal" evidence="2">
    <location>
        <begin position="18"/>
        <end position="122"/>
    </location>
</feature>
<dbReference type="InterPro" id="IPR015269">
    <property type="entry name" value="UPF0029_Impact_C"/>
</dbReference>
<dbReference type="RefSeq" id="WP_186886667.1">
    <property type="nucleotide sequence ID" value="NZ_JACONZ010000001.1"/>
</dbReference>
<sequence length="206" mass="22475">MESYTTIEGTAAATIVEKKSEFIASASFADTEASALRFLEEVRAEHRTANHNVYAYLLRENSRTRYSDDGEPQKTAGLPVLEVLRHSGLTDLIVVVTRYFGGTLLGTGGLVRAYTSAAQAALEQARRVTVRPCVDLSAVLPYALYEQGARLAAAAGAKVRDTRFTDEVTLELTLLEGAETPLLEQLSELCRGKLRAQVGKPYYAPF</sequence>
<evidence type="ECO:0000256" key="1">
    <source>
        <dbReference type="ARBA" id="ARBA00007665"/>
    </source>
</evidence>
<evidence type="ECO:0000313" key="5">
    <source>
        <dbReference type="Proteomes" id="UP000659630"/>
    </source>
</evidence>
<feature type="domain" description="UPF0029" evidence="3">
    <location>
        <begin position="140"/>
        <end position="193"/>
    </location>
</feature>
<dbReference type="InterPro" id="IPR023582">
    <property type="entry name" value="Impact"/>
</dbReference>
<proteinExistence type="inferred from homology"/>
<evidence type="ECO:0000259" key="3">
    <source>
        <dbReference type="Pfam" id="PF09186"/>
    </source>
</evidence>
<keyword evidence="5" id="KW-1185">Reference proteome</keyword>
<dbReference type="Pfam" id="PF09186">
    <property type="entry name" value="DUF1949"/>
    <property type="match status" value="1"/>
</dbReference>